<gene>
    <name evidence="2" type="ORF">DFQ27_003263</name>
</gene>
<dbReference type="Proteomes" id="UP000807716">
    <property type="component" value="Unassembled WGS sequence"/>
</dbReference>
<accession>A0A9P6U537</accession>
<name>A0A9P6U537_9FUNG</name>
<dbReference type="Gene3D" id="3.80.10.10">
    <property type="entry name" value="Ribonuclease Inhibitor"/>
    <property type="match status" value="1"/>
</dbReference>
<sequence>MTANATVVRELCLQKVPSRIKGFTLEAMFQHSIFGNLTLLDLSFTNFAEFNIEPLFDIEKSDSGPTIAVFRFLSLQHLLLRNIHLEPISSPLLDSCPAARNLVSLIVDGVIAPVSTLCNLVRLFRTPTLKRVHISRPISSQTLANDDNPGGSGLNIHEQQLTPDNSLHDILDELLQRHVHHYHPSSLQHPPLLVLPQYASLGLEFLDSSEYQDTSSLSTQPRGLRLVSGYVTGHVVHRNLLTEDRLAAYLQSEQSQSLRELHMPSVAYDVKPFIDSFSNNNNNNSDAPMHAAGSDGDHQWMTWWSQVPYRWHCRHLRRLSLSFLTSSSDRSICLQSSRELFGFLTLNCPQIEELDLQSQWMLLTWDSGLCLISRWRCLRHLVLRGCSLGYESPGVKSMIQMNNKKSWEQGSLLGSWALTAPTMLRTTTTTIIPLDVEWIVQQPTEEHVQGRRTSRAICREVLWLPPFSRPCRQDMEDGMEAESKFMPYGAGKMLDQEGCEYENGSLAKALESMLELDPAPMRSSSVALNTGSSRSTSLSNDANPQGSTSPDGTTFSEKEEEDGSQTTVDAREGALWERLQSVQFVAETLSHTDWKRPQRQWDHFVGLCRQLRPDVDFQFSYARDVPDLLRS</sequence>
<feature type="compositionally biased region" description="Polar residues" evidence="1">
    <location>
        <begin position="522"/>
        <end position="555"/>
    </location>
</feature>
<evidence type="ECO:0000313" key="2">
    <source>
        <dbReference type="EMBL" id="KAG0260939.1"/>
    </source>
</evidence>
<feature type="region of interest" description="Disordered" evidence="1">
    <location>
        <begin position="521"/>
        <end position="567"/>
    </location>
</feature>
<reference evidence="2" key="1">
    <citation type="journal article" date="2020" name="Fungal Divers.">
        <title>Resolving the Mortierellaceae phylogeny through synthesis of multi-gene phylogenetics and phylogenomics.</title>
        <authorList>
            <person name="Vandepol N."/>
            <person name="Liber J."/>
            <person name="Desiro A."/>
            <person name="Na H."/>
            <person name="Kennedy M."/>
            <person name="Barry K."/>
            <person name="Grigoriev I.V."/>
            <person name="Miller A.N."/>
            <person name="O'Donnell K."/>
            <person name="Stajich J.E."/>
            <person name="Bonito G."/>
        </authorList>
    </citation>
    <scope>NUCLEOTIDE SEQUENCE</scope>
    <source>
        <strain evidence="2">BC1065</strain>
    </source>
</reference>
<comment type="caution">
    <text evidence="2">The sequence shown here is derived from an EMBL/GenBank/DDBJ whole genome shotgun (WGS) entry which is preliminary data.</text>
</comment>
<evidence type="ECO:0000256" key="1">
    <source>
        <dbReference type="SAM" id="MobiDB-lite"/>
    </source>
</evidence>
<organism evidence="2 3">
    <name type="scientific">Actinomortierella ambigua</name>
    <dbReference type="NCBI Taxonomy" id="1343610"/>
    <lineage>
        <taxon>Eukaryota</taxon>
        <taxon>Fungi</taxon>
        <taxon>Fungi incertae sedis</taxon>
        <taxon>Mucoromycota</taxon>
        <taxon>Mortierellomycotina</taxon>
        <taxon>Mortierellomycetes</taxon>
        <taxon>Mortierellales</taxon>
        <taxon>Mortierellaceae</taxon>
        <taxon>Actinomortierella</taxon>
    </lineage>
</organism>
<dbReference type="OrthoDB" id="9973021at2759"/>
<proteinExistence type="predicted"/>
<feature type="region of interest" description="Disordered" evidence="1">
    <location>
        <begin position="140"/>
        <end position="159"/>
    </location>
</feature>
<evidence type="ECO:0000313" key="3">
    <source>
        <dbReference type="Proteomes" id="UP000807716"/>
    </source>
</evidence>
<dbReference type="InterPro" id="IPR032675">
    <property type="entry name" value="LRR_dom_sf"/>
</dbReference>
<protein>
    <submittedName>
        <fullName evidence="2">Uncharacterized protein</fullName>
    </submittedName>
</protein>
<dbReference type="AlphaFoldDB" id="A0A9P6U537"/>
<dbReference type="EMBL" id="JAAAJB010000233">
    <property type="protein sequence ID" value="KAG0260939.1"/>
    <property type="molecule type" value="Genomic_DNA"/>
</dbReference>
<keyword evidence="3" id="KW-1185">Reference proteome</keyword>